<evidence type="ECO:0000313" key="1">
    <source>
        <dbReference type="Proteomes" id="UP000790787"/>
    </source>
</evidence>
<dbReference type="GO" id="GO:0008017">
    <property type="term" value="F:microtubule binding"/>
    <property type="evidence" value="ECO:0007669"/>
    <property type="project" value="InterPro"/>
</dbReference>
<dbReference type="KEGG" id="nta:107779515"/>
<dbReference type="RefSeq" id="XP_016455451.2">
    <property type="nucleotide sequence ID" value="XM_016599965.2"/>
</dbReference>
<sequence length="1296" mass="141704">MESDLRLLEISGEDDSLLTPLPHMEDTNPNEFTPFSNFISPLRGLEGRVDPVKPGCSSSYRRGCSNKENINTDKAEVPKLSIEPLHMKRKKRGGGYNLRKSLAWDRAFSTEEGVLDPIELSLLSGTLVNTCGEPLFTINEEEQNPTSNDSLHDASSAYLNSNKKSTLKGIRSVALKEDKRKASSKMLASRNGRNVSKSSGCSRPLASPSLKRPANMNHGKSATKDSKLPKFQVSKPSSCSLPTSSKSTIPRTSHLKHQVTDSAVSTRKNAGLRSSSRKVRNSREKAKPDAEPLKDKSSSCIFRGNDKKSTSKLHASTESSPPVNKATSTALEMNPDATVSSSRAHSSQSHDGCTPVALRLPQSTPTAVSSMQYLPAQAMKPSGLRMPSPSLGYFCQTKASDTRRLLKAESSMCPSERSGDRRPPEALETQESKVNLANLNCRILGLESESSTASCKVIKTGLEGDRVERSNISSVIMKLDPVSDKLRNPADNVDEKLPHHIEHEEKKLQDAELLMNGKQHPPQTGKHEHINKEDDLMNSIPGFKENKSSAGSDFREAYFTQARYNAQSLVLCGLEGATSNPNEAEESGICSVTDGSICSSQYGNMINFSGEVREEGYIGSCNNLPGKEFEKVKSFAAEDEWIFDNDEQIMKMKSNLNEAHREPRYNGSGNCESLNLTCSDFSEEKMENSEVASQHEDCQNLKQDFTKQITDRAQTGGLVVEVSSETLSDENCKTNPGGVSIYSEHKSQGRNVLHSGDQSLSKHVSIDQSQDGQIAETGLSAPPYRQDECGFDRFDVKSAQSELESNNITAGEDPADILYFGSSKVTLAENCNHPTDEEFNHNKFLGNLTSCLEFGSSSSVTTNEMVSAVTGSIGECRKPIKESVLEAVDEAEIRDSSNCQNEGNLTSSVEFGSSSRGTPDVTGLGILGPMGEGNKLIKDVFLLEEMDEFEIRDSPNKPNDGNQIIKMKHCMLSPLSLNVEESQKCRHADFIPSSPTELGYHKVVLEILITPPQLGDKRQANEVGKTTNALTNILQMEDTHLELHANDAQLLPGKGPIKRESSNALENFQDALPAQRSFDKGALESPSVLNKESLLIHGSSNVADELDVIHGVEDRLSYPATIESLSLKLNSSTSKIHTASVTIDCIELVEGEQTSSRIKRKVVDILNQDIVVKESETGKPSGSENSHNELFHGLQDTEQCRNDNTNLPVKNTENCLKEGNLLILPPRDAVPFSDEWLAAMEAAGEDILTMKGGAVQNSPQEKSLPEPSPWSPVKKKNNQLGPFDCTKFNHNMPPES</sequence>
<dbReference type="RefSeq" id="XP_016455451.1">
    <property type="nucleotide sequence ID" value="XM_016599965.1"/>
</dbReference>
<proteinExistence type="predicted"/>
<dbReference type="OMA" id="YFSCSPL"/>
<reference evidence="1" key="1">
    <citation type="journal article" date="2014" name="Nat. Commun.">
        <title>The tobacco genome sequence and its comparison with those of tomato and potato.</title>
        <authorList>
            <person name="Sierro N."/>
            <person name="Battey J.N."/>
            <person name="Ouadi S."/>
            <person name="Bakaher N."/>
            <person name="Bovet L."/>
            <person name="Willig A."/>
            <person name="Goepfert S."/>
            <person name="Peitsch M.C."/>
            <person name="Ivanov N.V."/>
        </authorList>
    </citation>
    <scope>NUCLEOTIDE SEQUENCE [LARGE SCALE GENOMIC DNA]</scope>
</reference>
<dbReference type="PANTHER" id="PTHR33737">
    <property type="entry name" value="OS05G0121800 PROTEIN"/>
    <property type="match status" value="1"/>
</dbReference>
<dbReference type="GeneID" id="107779515"/>
<dbReference type="PANTHER" id="PTHR33737:SF19">
    <property type="entry name" value="BNAA10G12980D PROTEIN"/>
    <property type="match status" value="1"/>
</dbReference>
<protein>
    <submittedName>
        <fullName evidence="2">Uncharacterized protein LOC107779515</fullName>
    </submittedName>
</protein>
<gene>
    <name evidence="2" type="primary">LOC107779515</name>
</gene>
<dbReference type="OrthoDB" id="1931260at2759"/>
<name>A0A1S3YT85_TOBAC</name>
<dbReference type="STRING" id="4097.A0A1S3YT85"/>
<dbReference type="InterPro" id="IPR045882">
    <property type="entry name" value="GPT1/2"/>
</dbReference>
<accession>A0A1S3YT85</accession>
<keyword evidence="1" id="KW-1185">Reference proteome</keyword>
<dbReference type="Proteomes" id="UP000790787">
    <property type="component" value="Chromosome 8"/>
</dbReference>
<organism evidence="1 2">
    <name type="scientific">Nicotiana tabacum</name>
    <name type="common">Common tobacco</name>
    <dbReference type="NCBI Taxonomy" id="4097"/>
    <lineage>
        <taxon>Eukaryota</taxon>
        <taxon>Viridiplantae</taxon>
        <taxon>Streptophyta</taxon>
        <taxon>Embryophyta</taxon>
        <taxon>Tracheophyta</taxon>
        <taxon>Spermatophyta</taxon>
        <taxon>Magnoliopsida</taxon>
        <taxon>eudicotyledons</taxon>
        <taxon>Gunneridae</taxon>
        <taxon>Pentapetalae</taxon>
        <taxon>asterids</taxon>
        <taxon>lamiids</taxon>
        <taxon>Solanales</taxon>
        <taxon>Solanaceae</taxon>
        <taxon>Nicotianoideae</taxon>
        <taxon>Nicotianeae</taxon>
        <taxon>Nicotiana</taxon>
    </lineage>
</organism>
<dbReference type="PaxDb" id="4097-A0A1S3YT85"/>
<evidence type="ECO:0000313" key="2">
    <source>
        <dbReference type="RefSeq" id="XP_016455451.2"/>
    </source>
</evidence>
<reference evidence="2" key="2">
    <citation type="submission" date="2025-08" db="UniProtKB">
        <authorList>
            <consortium name="RefSeq"/>
        </authorList>
    </citation>
    <scope>IDENTIFICATION</scope>
    <source>
        <tissue evidence="2">Leaf</tissue>
    </source>
</reference>